<keyword evidence="3 6" id="KW-0812">Transmembrane</keyword>
<keyword evidence="5 6" id="KW-0472">Membrane</keyword>
<dbReference type="EMBL" id="CP028884">
    <property type="protein sequence ID" value="AYE36450.1"/>
    <property type="molecule type" value="Genomic_DNA"/>
</dbReference>
<feature type="transmembrane region" description="Helical" evidence="6">
    <location>
        <begin position="176"/>
        <end position="199"/>
    </location>
</feature>
<evidence type="ECO:0000256" key="2">
    <source>
        <dbReference type="ARBA" id="ARBA00022475"/>
    </source>
</evidence>
<feature type="transmembrane region" description="Helical" evidence="6">
    <location>
        <begin position="246"/>
        <end position="268"/>
    </location>
</feature>
<protein>
    <submittedName>
        <fullName evidence="8">Competence protein</fullName>
    </submittedName>
</protein>
<reference evidence="8 9" key="1">
    <citation type="journal article" date="2018" name="Infect. Genet. Evol.">
        <title>Genome-wide analysis of Borrelia turcica and 'Candidatus Borrelia tachyglossi' shows relapsing fever-like genomes with unique genomic links to Lyme disease Borrelia.</title>
        <authorList>
            <person name="Gofton A.W."/>
            <person name="Margos G."/>
            <person name="Fingerle V."/>
            <person name="Hepner S."/>
            <person name="Loh S.M."/>
            <person name="Ryan U."/>
            <person name="Irwin P."/>
            <person name="Oskam C.L."/>
        </authorList>
    </citation>
    <scope>NUCLEOTIDE SEQUENCE [LARGE SCALE GENOMIC DNA]</scope>
    <source>
        <strain evidence="8 9">IST7</strain>
    </source>
</reference>
<feature type="transmembrane region" description="Helical" evidence="6">
    <location>
        <begin position="41"/>
        <end position="61"/>
    </location>
</feature>
<dbReference type="Proteomes" id="UP000275571">
    <property type="component" value="Chromosome"/>
</dbReference>
<keyword evidence="2" id="KW-1003">Cell membrane</keyword>
<evidence type="ECO:0000256" key="3">
    <source>
        <dbReference type="ARBA" id="ARBA00022692"/>
    </source>
</evidence>
<evidence type="ECO:0000259" key="7">
    <source>
        <dbReference type="Pfam" id="PF03772"/>
    </source>
</evidence>
<feature type="transmembrane region" description="Helical" evidence="6">
    <location>
        <begin position="357"/>
        <end position="374"/>
    </location>
</feature>
<dbReference type="PANTHER" id="PTHR30619:SF1">
    <property type="entry name" value="RECOMBINATION PROTEIN 2"/>
    <property type="match status" value="1"/>
</dbReference>
<keyword evidence="9" id="KW-1185">Reference proteome</keyword>
<evidence type="ECO:0000313" key="9">
    <source>
        <dbReference type="Proteomes" id="UP000275571"/>
    </source>
</evidence>
<feature type="transmembrane region" description="Helical" evidence="6">
    <location>
        <begin position="326"/>
        <end position="345"/>
    </location>
</feature>
<evidence type="ECO:0000256" key="1">
    <source>
        <dbReference type="ARBA" id="ARBA00004651"/>
    </source>
</evidence>
<evidence type="ECO:0000313" key="8">
    <source>
        <dbReference type="EMBL" id="AYE36450.1"/>
    </source>
</evidence>
<evidence type="ECO:0000256" key="4">
    <source>
        <dbReference type="ARBA" id="ARBA00022989"/>
    </source>
</evidence>
<sequence length="423" mass="49087">MILLFIIIALNLLIRYYLNFNLIYLNLTLMLIFLMKKDSHLSLTFMFSISFLLIFEISLGFKRFDNDSYKITNIVYLPKYSKTKIESINGFGEQHKFVFKNIKTQYKIGDIVNIKNNKIQLIKRPILVKIREQYDNLLNPFFNAMNPYYSHFSKAILTNNRSEITKYESNLFQKSGLFHILAVSGLHFYLIYIIFYYLLFLIIKNEILKSLILSSILLNYLILTGCSPSALRAFIMIEILMLYKLVYGKIHLLSTLSISFIINAIILPHTLSSTGFKLSYLAVFGISISLFLKDRYNLNKFISSILTTFLIQVSTAPVAYANNFNLPPISILSNLIVTPLMLLFLTIKTLSLIFYKLNTYLFLLFDLINTYVFKAIKETALICSKFPTIKNHNIGIFLVLSILIILYIICKLEIGKRYEAKNK</sequence>
<feature type="transmembrane region" description="Helical" evidence="6">
    <location>
        <begin position="12"/>
        <end position="35"/>
    </location>
</feature>
<gene>
    <name evidence="8" type="ORF">DB313_03085</name>
</gene>
<name>A0A386PNR2_9SPIR</name>
<organism evidence="8 9">
    <name type="scientific">Borrelia turcica IST7</name>
    <dbReference type="NCBI Taxonomy" id="1104446"/>
    <lineage>
        <taxon>Bacteria</taxon>
        <taxon>Pseudomonadati</taxon>
        <taxon>Spirochaetota</taxon>
        <taxon>Spirochaetia</taxon>
        <taxon>Spirochaetales</taxon>
        <taxon>Borreliaceae</taxon>
        <taxon>Borrelia</taxon>
    </lineage>
</organism>
<accession>A0A386PNR2</accession>
<dbReference type="Pfam" id="PF03772">
    <property type="entry name" value="Competence"/>
    <property type="match status" value="1"/>
</dbReference>
<keyword evidence="4 6" id="KW-1133">Transmembrane helix</keyword>
<feature type="transmembrane region" description="Helical" evidence="6">
    <location>
        <begin position="394"/>
        <end position="414"/>
    </location>
</feature>
<feature type="domain" description="ComEC/Rec2-related protein" evidence="7">
    <location>
        <begin position="157"/>
        <end position="410"/>
    </location>
</feature>
<dbReference type="InterPro" id="IPR052159">
    <property type="entry name" value="Competence_DNA_uptake"/>
</dbReference>
<dbReference type="NCBIfam" id="TIGR00360">
    <property type="entry name" value="ComEC_N-term"/>
    <property type="match status" value="1"/>
</dbReference>
<dbReference type="GO" id="GO:0005886">
    <property type="term" value="C:plasma membrane"/>
    <property type="evidence" value="ECO:0007669"/>
    <property type="project" value="UniProtKB-SubCell"/>
</dbReference>
<dbReference type="InterPro" id="IPR004477">
    <property type="entry name" value="ComEC_N"/>
</dbReference>
<dbReference type="OrthoDB" id="351022at2"/>
<dbReference type="AlphaFoldDB" id="A0A386PNR2"/>
<proteinExistence type="predicted"/>
<comment type="subcellular location">
    <subcellularLocation>
        <location evidence="1">Cell membrane</location>
        <topology evidence="1">Multi-pass membrane protein</topology>
    </subcellularLocation>
</comment>
<dbReference type="RefSeq" id="WP_120104370.1">
    <property type="nucleotide sequence ID" value="NZ_CP028884.1"/>
</dbReference>
<feature type="transmembrane region" description="Helical" evidence="6">
    <location>
        <begin position="211"/>
        <end position="234"/>
    </location>
</feature>
<dbReference type="KEGG" id="btur:DB313_03085"/>
<feature type="transmembrane region" description="Helical" evidence="6">
    <location>
        <begin position="301"/>
        <end position="320"/>
    </location>
</feature>
<evidence type="ECO:0000256" key="5">
    <source>
        <dbReference type="ARBA" id="ARBA00023136"/>
    </source>
</evidence>
<evidence type="ECO:0000256" key="6">
    <source>
        <dbReference type="SAM" id="Phobius"/>
    </source>
</evidence>
<feature type="transmembrane region" description="Helical" evidence="6">
    <location>
        <begin position="274"/>
        <end position="292"/>
    </location>
</feature>
<dbReference type="PANTHER" id="PTHR30619">
    <property type="entry name" value="DNA INTERNALIZATION/COMPETENCE PROTEIN COMEC/REC2"/>
    <property type="match status" value="1"/>
</dbReference>